<dbReference type="STRING" id="91360.SAMN05660330_00613"/>
<dbReference type="OrthoDB" id="9795418at2"/>
<dbReference type="RefSeq" id="WP_092219649.1">
    <property type="nucleotide sequence ID" value="NZ_FNJI01000003.1"/>
</dbReference>
<protein>
    <submittedName>
        <fullName evidence="3">Nickel transport protein</fullName>
    </submittedName>
</protein>
<name>A0A1H0KSR2_9BACT</name>
<feature type="signal peptide" evidence="2">
    <location>
        <begin position="1"/>
        <end position="24"/>
    </location>
</feature>
<evidence type="ECO:0000256" key="2">
    <source>
        <dbReference type="SAM" id="SignalP"/>
    </source>
</evidence>
<reference evidence="3 4" key="1">
    <citation type="submission" date="2016-10" db="EMBL/GenBank/DDBJ databases">
        <authorList>
            <person name="de Groot N.N."/>
        </authorList>
    </citation>
    <scope>NUCLEOTIDE SEQUENCE [LARGE SCALE GENOMIC DNA]</scope>
    <source>
        <strain evidence="3 4">DSM 12130</strain>
    </source>
</reference>
<sequence>MKNKTNLLLFFFTIWCVLSATVSAEAHKIRVFAWDEADEVYTEAKFSGGRGAQNAAVTVINRQTGQPVVTGKTDSEGLFMFSRSLLTGSGATEFDIVVSSGDGHKNSWAYSLTAVDDTVAPAAPPVAALQKSTSAPPSPDSNGNSGVCRELTAAELDLILEKKLAPIRRSLAQQSEQGPSLQDILGGIGYILGIAGIAAYMKSSGKK</sequence>
<organism evidence="3 4">
    <name type="scientific">Desulforhopalus singaporensis</name>
    <dbReference type="NCBI Taxonomy" id="91360"/>
    <lineage>
        <taxon>Bacteria</taxon>
        <taxon>Pseudomonadati</taxon>
        <taxon>Thermodesulfobacteriota</taxon>
        <taxon>Desulfobulbia</taxon>
        <taxon>Desulfobulbales</taxon>
        <taxon>Desulfocapsaceae</taxon>
        <taxon>Desulforhopalus</taxon>
    </lineage>
</organism>
<keyword evidence="2" id="KW-0732">Signal</keyword>
<proteinExistence type="predicted"/>
<feature type="chain" id="PRO_5011632876" evidence="2">
    <location>
        <begin position="25"/>
        <end position="207"/>
    </location>
</feature>
<feature type="region of interest" description="Disordered" evidence="1">
    <location>
        <begin position="126"/>
        <end position="147"/>
    </location>
</feature>
<dbReference type="Proteomes" id="UP000199073">
    <property type="component" value="Unassembled WGS sequence"/>
</dbReference>
<accession>A0A1H0KSR2</accession>
<evidence type="ECO:0000313" key="3">
    <source>
        <dbReference type="EMBL" id="SDO58895.1"/>
    </source>
</evidence>
<evidence type="ECO:0000313" key="4">
    <source>
        <dbReference type="Proteomes" id="UP000199073"/>
    </source>
</evidence>
<gene>
    <name evidence="3" type="ORF">SAMN05660330_00613</name>
</gene>
<dbReference type="EMBL" id="FNJI01000003">
    <property type="protein sequence ID" value="SDO58895.1"/>
    <property type="molecule type" value="Genomic_DNA"/>
</dbReference>
<feature type="compositionally biased region" description="Polar residues" evidence="1">
    <location>
        <begin position="130"/>
        <end position="145"/>
    </location>
</feature>
<evidence type="ECO:0000256" key="1">
    <source>
        <dbReference type="SAM" id="MobiDB-lite"/>
    </source>
</evidence>
<dbReference type="AlphaFoldDB" id="A0A1H0KSR2"/>
<keyword evidence="4" id="KW-1185">Reference proteome</keyword>